<evidence type="ECO:0000256" key="1">
    <source>
        <dbReference type="SAM" id="Phobius"/>
    </source>
</evidence>
<feature type="transmembrane region" description="Helical" evidence="1">
    <location>
        <begin position="38"/>
        <end position="60"/>
    </location>
</feature>
<keyword evidence="1" id="KW-0472">Membrane</keyword>
<dbReference type="RefSeq" id="WP_111257411.1">
    <property type="nucleotide sequence ID" value="NZ_POTW01000082.1"/>
</dbReference>
<protein>
    <submittedName>
        <fullName evidence="2">Uncharacterized protein</fullName>
    </submittedName>
</protein>
<dbReference type="AlphaFoldDB" id="A0A2W2C4C0"/>
<name>A0A2W2C4C0_9ACTN</name>
<proteinExistence type="predicted"/>
<gene>
    <name evidence="2" type="ORF">C1I92_25290</name>
</gene>
<keyword evidence="3" id="KW-1185">Reference proteome</keyword>
<sequence length="252" mass="26461">MSIETNLRAGLEDLADDARPVPGLAAAALRQGRRRRNAARGVLTAGAVAAAAVPAGVIWLGDDDDPAGFVAAGSDIVPAPEWRELTGDELSTAVEACFPGRLTSVPDPVRGIQLAEPSSPTWVITGTGVMCALPGGGGPPRLQLAQVVEERQVLEVDDGLGAGSYTDPVTRVTVRYEGGPEHEAVLWDGLWFDPLDHARQRNEHDPCEGQLPYVVRGYDAEGRLVSEVAYGTSVDGTPIAEEPRVAVATCPP</sequence>
<organism evidence="2 3">
    <name type="scientific">Jiangella anatolica</name>
    <dbReference type="NCBI Taxonomy" id="2670374"/>
    <lineage>
        <taxon>Bacteria</taxon>
        <taxon>Bacillati</taxon>
        <taxon>Actinomycetota</taxon>
        <taxon>Actinomycetes</taxon>
        <taxon>Jiangellales</taxon>
        <taxon>Jiangellaceae</taxon>
        <taxon>Jiangella</taxon>
    </lineage>
</organism>
<keyword evidence="1" id="KW-1133">Transmembrane helix</keyword>
<dbReference type="EMBL" id="POTW01000082">
    <property type="protein sequence ID" value="PZF80596.1"/>
    <property type="molecule type" value="Genomic_DNA"/>
</dbReference>
<evidence type="ECO:0000313" key="3">
    <source>
        <dbReference type="Proteomes" id="UP000248764"/>
    </source>
</evidence>
<accession>A0A2W2C4C0</accession>
<evidence type="ECO:0000313" key="2">
    <source>
        <dbReference type="EMBL" id="PZF80596.1"/>
    </source>
</evidence>
<comment type="caution">
    <text evidence="2">The sequence shown here is derived from an EMBL/GenBank/DDBJ whole genome shotgun (WGS) entry which is preliminary data.</text>
</comment>
<reference evidence="2 3" key="1">
    <citation type="submission" date="2018-01" db="EMBL/GenBank/DDBJ databases">
        <title>Draft genome sequence of Jiangella sp. GTF31.</title>
        <authorList>
            <person name="Sahin N."/>
            <person name="Ay H."/>
            <person name="Saygin H."/>
        </authorList>
    </citation>
    <scope>NUCLEOTIDE SEQUENCE [LARGE SCALE GENOMIC DNA]</scope>
    <source>
        <strain evidence="2 3">GTF31</strain>
    </source>
</reference>
<dbReference type="Proteomes" id="UP000248764">
    <property type="component" value="Unassembled WGS sequence"/>
</dbReference>
<keyword evidence="1" id="KW-0812">Transmembrane</keyword>